<dbReference type="RefSeq" id="WP_380584524.1">
    <property type="nucleotide sequence ID" value="NZ_JBHSQJ010000072.1"/>
</dbReference>
<dbReference type="InterPro" id="IPR006311">
    <property type="entry name" value="TAT_signal"/>
</dbReference>
<organism evidence="13 14">
    <name type="scientific">Streptacidiphilus monticola</name>
    <dbReference type="NCBI Taxonomy" id="2161674"/>
    <lineage>
        <taxon>Bacteria</taxon>
        <taxon>Bacillati</taxon>
        <taxon>Actinomycetota</taxon>
        <taxon>Actinomycetes</taxon>
        <taxon>Kitasatosporales</taxon>
        <taxon>Streptomycetaceae</taxon>
        <taxon>Streptacidiphilus</taxon>
    </lineage>
</organism>
<evidence type="ECO:0000256" key="8">
    <source>
        <dbReference type="ARBA" id="ARBA00022833"/>
    </source>
</evidence>
<feature type="signal peptide" evidence="10">
    <location>
        <begin position="1"/>
        <end position="26"/>
    </location>
</feature>
<evidence type="ECO:0000256" key="5">
    <source>
        <dbReference type="ARBA" id="ARBA00022723"/>
    </source>
</evidence>
<dbReference type="NCBIfam" id="TIGR03296">
    <property type="entry name" value="M6dom_TIGR03296"/>
    <property type="match status" value="1"/>
</dbReference>
<dbReference type="Pfam" id="PF20773">
    <property type="entry name" value="InhA-like_MAM"/>
    <property type="match status" value="1"/>
</dbReference>
<dbReference type="InterPro" id="IPR048665">
    <property type="entry name" value="InhA-like_VEG"/>
</dbReference>
<evidence type="ECO:0000256" key="2">
    <source>
        <dbReference type="ARBA" id="ARBA00004613"/>
    </source>
</evidence>
<evidence type="ECO:0000256" key="10">
    <source>
        <dbReference type="SAM" id="SignalP"/>
    </source>
</evidence>
<sequence length="786" mass="84749">MAETRGSVLRRTAVLLTALSAAVATAAAYGPVAVAQPQQIAAADGTVRTVQSDDYAAPIAKQQQKERQAALQDVLSGKRTVQTVHGSKVVRLGKGKYAELAREKTDKIFTVLVEFGDKVDNTTLYNGKVKYGGTPGPLHNRIEPPDRSVDNTTSWLADFNQQHYQDMYFSGSKPSLKTYYEAQSSGRYSVDGSVSDWVKVDWNEARYGSDYCGSHVCANAYQLIADGVNAWAAQQKAAGRTTAEIKATLAQYDQWDRYDYDHDGDFNEPDGYIDHFQIVHAGVDESAGGGVQGTDALWAHRSYAFASQAGVTGPEGNLLGGTQVGDTGVWVGDYTMQAENGGLGVFAHEYGHDLGLPDLYDTAGGDNSTGFWSIMSSGSWLGTGGSEIGDRPDDLDAWSKLQLGWLNYTTAQAGSKKTVKLNLSEYNSDQGQGLVVNLPDKKVTTDITTPGQGSTQWWSGTGDSRTATLAREIDLSGVSGAAAVSLDGWWDTEPDYDYVYAEVSKDGGANWTVVDGTADGGPLSTDGAGKPALNGASDSHRQLVYPLDGYVGQKIQFRFRYTTDTAVHGLGFAADRITVTGGGSTLFSDDAETEAAGWTSSGFSRVGASITTAYPEYYIVENRQYVSYDATLKTGPYQFGWLDTKADWVEHYPYQNGVQVWLWDTSQTDNNTSQHPGEGLALPVDAHPQPTVWSGTDILMNHRLQAYDATFGLAPTASLAVHRYGVTTVVPSQQGVSVFDDHKGSYWSANDPWGSVKVPDTGTRITVEKFSKDGSSVWLKLSPSQS</sequence>
<feature type="domain" description="Peptidase M6-like" evidence="11">
    <location>
        <begin position="96"/>
        <end position="405"/>
    </location>
</feature>
<protein>
    <submittedName>
        <fullName evidence="13">Immune inhibitor A domain-containing protein</fullName>
    </submittedName>
</protein>
<evidence type="ECO:0000259" key="11">
    <source>
        <dbReference type="Pfam" id="PF05547"/>
    </source>
</evidence>
<keyword evidence="6 10" id="KW-0732">Signal</keyword>
<dbReference type="Pfam" id="PF20774">
    <property type="entry name" value="InhA-like_VEG"/>
    <property type="match status" value="1"/>
</dbReference>
<reference evidence="14" key="1">
    <citation type="journal article" date="2019" name="Int. J. Syst. Evol. Microbiol.">
        <title>The Global Catalogue of Microorganisms (GCM) 10K type strain sequencing project: providing services to taxonomists for standard genome sequencing and annotation.</title>
        <authorList>
            <consortium name="The Broad Institute Genomics Platform"/>
            <consortium name="The Broad Institute Genome Sequencing Center for Infectious Disease"/>
            <person name="Wu L."/>
            <person name="Ma J."/>
        </authorList>
    </citation>
    <scope>NUCLEOTIDE SEQUENCE [LARGE SCALE GENOMIC DNA]</scope>
    <source>
        <strain evidence="14">JCM 4816</strain>
    </source>
</reference>
<dbReference type="PANTHER" id="PTHR13062:SF12">
    <property type="entry name" value="ALPHA-2-MACROGLOBULIN DOMAIN-CONTAINING PROTEIN"/>
    <property type="match status" value="1"/>
</dbReference>
<keyword evidence="4" id="KW-0645">Protease</keyword>
<proteinExistence type="predicted"/>
<evidence type="ECO:0000259" key="12">
    <source>
        <dbReference type="Pfam" id="PF20774"/>
    </source>
</evidence>
<evidence type="ECO:0000256" key="3">
    <source>
        <dbReference type="ARBA" id="ARBA00022525"/>
    </source>
</evidence>
<evidence type="ECO:0000313" key="13">
    <source>
        <dbReference type="EMBL" id="MFC5909066.1"/>
    </source>
</evidence>
<dbReference type="InterPro" id="IPR008757">
    <property type="entry name" value="Peptidase_M6-like_domain"/>
</dbReference>
<dbReference type="EMBL" id="JBHSQJ010000072">
    <property type="protein sequence ID" value="MFC5909066.1"/>
    <property type="molecule type" value="Genomic_DNA"/>
</dbReference>
<dbReference type="SUPFAM" id="SSF55486">
    <property type="entry name" value="Metalloproteases ('zincins'), catalytic domain"/>
    <property type="match status" value="1"/>
</dbReference>
<keyword evidence="14" id="KW-1185">Reference proteome</keyword>
<evidence type="ECO:0000313" key="14">
    <source>
        <dbReference type="Proteomes" id="UP001596174"/>
    </source>
</evidence>
<dbReference type="PIRSF" id="PIRSF007519">
    <property type="entry name" value="Protease_InhA"/>
    <property type="match status" value="1"/>
</dbReference>
<dbReference type="PROSITE" id="PS51318">
    <property type="entry name" value="TAT"/>
    <property type="match status" value="1"/>
</dbReference>
<comment type="caution">
    <text evidence="13">The sequence shown here is derived from an EMBL/GenBank/DDBJ whole genome shotgun (WGS) entry which is preliminary data.</text>
</comment>
<gene>
    <name evidence="13" type="ORF">ACFP3V_17820</name>
</gene>
<dbReference type="PANTHER" id="PTHR13062">
    <property type="entry name" value="COLLAGENASE"/>
    <property type="match status" value="1"/>
</dbReference>
<comment type="subcellular location">
    <subcellularLocation>
        <location evidence="2">Secreted</location>
    </subcellularLocation>
</comment>
<keyword evidence="3" id="KW-0964">Secreted</keyword>
<dbReference type="Pfam" id="PF05547">
    <property type="entry name" value="Peptidase_M6"/>
    <property type="match status" value="1"/>
</dbReference>
<comment type="cofactor">
    <cofactor evidence="1">
        <name>Zn(2+)</name>
        <dbReference type="ChEBI" id="CHEBI:29105"/>
    </cofactor>
</comment>
<evidence type="ECO:0000256" key="6">
    <source>
        <dbReference type="ARBA" id="ARBA00022729"/>
    </source>
</evidence>
<evidence type="ECO:0000256" key="9">
    <source>
        <dbReference type="ARBA" id="ARBA00023049"/>
    </source>
</evidence>
<accession>A0ABW1G769</accession>
<keyword evidence="7" id="KW-0378">Hydrolase</keyword>
<feature type="domain" description="Immune inhibitor A-like metallopeptidase VEG" evidence="12">
    <location>
        <begin position="614"/>
        <end position="776"/>
    </location>
</feature>
<dbReference type="Proteomes" id="UP001596174">
    <property type="component" value="Unassembled WGS sequence"/>
</dbReference>
<keyword evidence="8" id="KW-0862">Zinc</keyword>
<keyword evidence="5" id="KW-0479">Metal-binding</keyword>
<evidence type="ECO:0000256" key="7">
    <source>
        <dbReference type="ARBA" id="ARBA00022801"/>
    </source>
</evidence>
<feature type="chain" id="PRO_5046242689" evidence="10">
    <location>
        <begin position="27"/>
        <end position="786"/>
    </location>
</feature>
<keyword evidence="9" id="KW-0482">Metalloprotease</keyword>
<name>A0ABW1G769_9ACTN</name>
<dbReference type="InterPro" id="IPR012300">
    <property type="entry name" value="Pept_M6_InhA"/>
</dbReference>
<evidence type="ECO:0000256" key="4">
    <source>
        <dbReference type="ARBA" id="ARBA00022670"/>
    </source>
</evidence>
<evidence type="ECO:0000256" key="1">
    <source>
        <dbReference type="ARBA" id="ARBA00001947"/>
    </source>
</evidence>